<evidence type="ECO:0000313" key="1">
    <source>
        <dbReference type="Proteomes" id="UP000504611"/>
    </source>
</evidence>
<dbReference type="GO" id="GO:0035196">
    <property type="term" value="P:miRNA processing"/>
    <property type="evidence" value="ECO:0007669"/>
    <property type="project" value="TreeGrafter"/>
</dbReference>
<reference evidence="2" key="1">
    <citation type="submission" date="2025-08" db="UniProtKB">
        <authorList>
            <consortium name="RefSeq"/>
        </authorList>
    </citation>
    <scope>IDENTIFICATION</scope>
    <source>
        <tissue evidence="2">Muscle</tissue>
    </source>
</reference>
<proteinExistence type="predicted"/>
<dbReference type="AlphaFoldDB" id="A0A6I9N9Q4"/>
<dbReference type="OrthoDB" id="433738at2759"/>
<protein>
    <submittedName>
        <fullName evidence="2">Zinc finger CCCH domain-containing protein 7B-like</fullName>
    </submittedName>
</protein>
<dbReference type="PANTHER" id="PTHR14928:SF6">
    <property type="entry name" value="ZINC FINGER CCCH DOMAIN-CONTAINING PROTEIN 7B"/>
    <property type="match status" value="1"/>
</dbReference>
<dbReference type="Gene3D" id="1.25.40.10">
    <property type="entry name" value="Tetratricopeptide repeat domain"/>
    <property type="match status" value="1"/>
</dbReference>
<dbReference type="PANTHER" id="PTHR14928">
    <property type="entry name" value="MICRO-RNA BINDING ZINC FINGER CCCH DOMAIN-CONTAINING PROTEIN 7"/>
    <property type="match status" value="1"/>
</dbReference>
<gene>
    <name evidence="2" type="primary">LOC104949869</name>
</gene>
<dbReference type="GO" id="GO:0035198">
    <property type="term" value="F:miRNA binding"/>
    <property type="evidence" value="ECO:0007669"/>
    <property type="project" value="InterPro"/>
</dbReference>
<evidence type="ECO:0000313" key="2">
    <source>
        <dbReference type="RefSeq" id="XP_010774604.1"/>
    </source>
</evidence>
<name>A0A6I9N9Q4_9TELE</name>
<dbReference type="RefSeq" id="XP_010774604.1">
    <property type="nucleotide sequence ID" value="XM_010776302.1"/>
</dbReference>
<dbReference type="InterPro" id="IPR039691">
    <property type="entry name" value="ZC3H7A/B"/>
</dbReference>
<dbReference type="SUPFAM" id="SSF48452">
    <property type="entry name" value="TPR-like"/>
    <property type="match status" value="1"/>
</dbReference>
<dbReference type="Proteomes" id="UP000504611">
    <property type="component" value="Unplaced"/>
</dbReference>
<keyword evidence="1" id="KW-1185">Reference proteome</keyword>
<dbReference type="GeneID" id="104949869"/>
<dbReference type="SMART" id="SM00028">
    <property type="entry name" value="TPR"/>
    <property type="match status" value="3"/>
</dbReference>
<dbReference type="InterPro" id="IPR019734">
    <property type="entry name" value="TPR_rpt"/>
</dbReference>
<sequence length="180" mass="20707">MDPARQKRQEEITKALTFIQSSLAYPEPDGYQDFLTKLVCNLLDEGNAFFRDEDWEQAVRQFSEALNVSSYAEAEEIQIPEVLLESLYVNRAAAHHSKGEYERGVKDCDQALTVCKESRRALFRKALCLKELQKYKEAYNCTTDCLLINRLDQQVNELAQELAVHLKLKNRKPYVASKVG</sequence>
<dbReference type="InterPro" id="IPR011990">
    <property type="entry name" value="TPR-like_helical_dom_sf"/>
</dbReference>
<organism evidence="1 2">
    <name type="scientific">Notothenia coriiceps</name>
    <name type="common">black rockcod</name>
    <dbReference type="NCBI Taxonomy" id="8208"/>
    <lineage>
        <taxon>Eukaryota</taxon>
        <taxon>Metazoa</taxon>
        <taxon>Chordata</taxon>
        <taxon>Craniata</taxon>
        <taxon>Vertebrata</taxon>
        <taxon>Euteleostomi</taxon>
        <taxon>Actinopterygii</taxon>
        <taxon>Neopterygii</taxon>
        <taxon>Teleostei</taxon>
        <taxon>Neoteleostei</taxon>
        <taxon>Acanthomorphata</taxon>
        <taxon>Eupercaria</taxon>
        <taxon>Perciformes</taxon>
        <taxon>Notothenioidei</taxon>
        <taxon>Nototheniidae</taxon>
        <taxon>Notothenia</taxon>
    </lineage>
</organism>
<dbReference type="KEGG" id="ncc:104949869"/>
<accession>A0A6I9N9Q4</accession>